<comment type="subcellular location">
    <subcellularLocation>
        <location evidence="1">Cell membrane</location>
        <topology evidence="1">Multi-pass membrane protein</topology>
    </subcellularLocation>
</comment>
<evidence type="ECO:0000256" key="3">
    <source>
        <dbReference type="ARBA" id="ARBA00022475"/>
    </source>
</evidence>
<evidence type="ECO:0000313" key="9">
    <source>
        <dbReference type="Proteomes" id="UP000256869"/>
    </source>
</evidence>
<evidence type="ECO:0000256" key="2">
    <source>
        <dbReference type="ARBA" id="ARBA00007543"/>
    </source>
</evidence>
<keyword evidence="3" id="KW-1003">Cell membrane</keyword>
<sequence>MDHATVAIALVWALIFAYAILGSVDFGAGFWALVFDRRSGTRAAQIANRYLSPSWEVTNVFLVLITVAMVGFFPKAAFWLGTILLVPVSLVLILLTIRSSFMVYSYSTKRYSRPLRWVSGLTGVLIPGLLLSVLPVSLGGFVELSSEGNPSLLFGKLLSSPTEYAHLAFGISSELFLAALFLSDYAHEAGETSTYLSYRKVAVAMGPLTLLTAVLAIYTMTPEAAWIVVRIGEHLPWFLASIVSFAIGYSALWIKDGQRPPGRPRLAVTFVIGQYFLASVGYGMAHLPYILYPHLTIGQAITNDALFRSLLVSYSIGIAVLAPGFYLFWRLFLKDKKYISRQGE</sequence>
<evidence type="ECO:0000256" key="1">
    <source>
        <dbReference type="ARBA" id="ARBA00004651"/>
    </source>
</evidence>
<name>A0A3D9ISY5_9BACL</name>
<dbReference type="AlphaFoldDB" id="A0A3D9ISY5"/>
<evidence type="ECO:0000256" key="7">
    <source>
        <dbReference type="SAM" id="Phobius"/>
    </source>
</evidence>
<evidence type="ECO:0000256" key="5">
    <source>
        <dbReference type="ARBA" id="ARBA00022989"/>
    </source>
</evidence>
<dbReference type="OrthoDB" id="2416742at2"/>
<feature type="transmembrane region" description="Helical" evidence="7">
    <location>
        <begin position="203"/>
        <end position="229"/>
    </location>
</feature>
<keyword evidence="5 7" id="KW-1133">Transmembrane helix</keyword>
<keyword evidence="6 7" id="KW-0472">Membrane</keyword>
<proteinExistence type="inferred from homology"/>
<gene>
    <name evidence="8" type="ORF">DFP95_102295</name>
</gene>
<feature type="transmembrane region" description="Helical" evidence="7">
    <location>
        <begin position="6"/>
        <end position="34"/>
    </location>
</feature>
<dbReference type="GO" id="GO:0005886">
    <property type="term" value="C:plasma membrane"/>
    <property type="evidence" value="ECO:0007669"/>
    <property type="project" value="UniProtKB-SubCell"/>
</dbReference>
<feature type="transmembrane region" description="Helical" evidence="7">
    <location>
        <begin position="311"/>
        <end position="332"/>
    </location>
</feature>
<keyword evidence="4 7" id="KW-0812">Transmembrane</keyword>
<dbReference type="EMBL" id="QRDY01000002">
    <property type="protein sequence ID" value="RED64874.1"/>
    <property type="molecule type" value="Genomic_DNA"/>
</dbReference>
<feature type="transmembrane region" description="Helical" evidence="7">
    <location>
        <begin position="266"/>
        <end position="291"/>
    </location>
</feature>
<protein>
    <submittedName>
        <fullName evidence="8">Cytochrome bd-I ubiquinol oxidase subunit 2 apoprotein</fullName>
    </submittedName>
</protein>
<feature type="transmembrane region" description="Helical" evidence="7">
    <location>
        <begin position="118"/>
        <end position="144"/>
    </location>
</feature>
<feature type="transmembrane region" description="Helical" evidence="7">
    <location>
        <begin position="79"/>
        <end position="97"/>
    </location>
</feature>
<evidence type="ECO:0000256" key="6">
    <source>
        <dbReference type="ARBA" id="ARBA00023136"/>
    </source>
</evidence>
<accession>A0A3D9ISY5</accession>
<comment type="caution">
    <text evidence="8">The sequence shown here is derived from an EMBL/GenBank/DDBJ whole genome shotgun (WGS) entry which is preliminary data.</text>
</comment>
<evidence type="ECO:0000256" key="4">
    <source>
        <dbReference type="ARBA" id="ARBA00022692"/>
    </source>
</evidence>
<dbReference type="Proteomes" id="UP000256869">
    <property type="component" value="Unassembled WGS sequence"/>
</dbReference>
<keyword evidence="9" id="KW-1185">Reference proteome</keyword>
<dbReference type="InterPro" id="IPR003317">
    <property type="entry name" value="Cyt-d_oxidase_su2"/>
</dbReference>
<dbReference type="RefSeq" id="WP_115991625.1">
    <property type="nucleotide sequence ID" value="NZ_QRDY01000002.1"/>
</dbReference>
<dbReference type="Pfam" id="PF02322">
    <property type="entry name" value="Cyt_bd_oxida_II"/>
    <property type="match status" value="1"/>
</dbReference>
<feature type="transmembrane region" description="Helical" evidence="7">
    <location>
        <begin position="55"/>
        <end position="73"/>
    </location>
</feature>
<evidence type="ECO:0000313" key="8">
    <source>
        <dbReference type="EMBL" id="RED64874.1"/>
    </source>
</evidence>
<feature type="transmembrane region" description="Helical" evidence="7">
    <location>
        <begin position="164"/>
        <end position="182"/>
    </location>
</feature>
<feature type="transmembrane region" description="Helical" evidence="7">
    <location>
        <begin position="235"/>
        <end position="254"/>
    </location>
</feature>
<organism evidence="8 9">
    <name type="scientific">Cohnella lupini</name>
    <dbReference type="NCBI Taxonomy" id="1294267"/>
    <lineage>
        <taxon>Bacteria</taxon>
        <taxon>Bacillati</taxon>
        <taxon>Bacillota</taxon>
        <taxon>Bacilli</taxon>
        <taxon>Bacillales</taxon>
        <taxon>Paenibacillaceae</taxon>
        <taxon>Cohnella</taxon>
    </lineage>
</organism>
<reference evidence="8 9" key="1">
    <citation type="submission" date="2018-07" db="EMBL/GenBank/DDBJ databases">
        <title>Genomic Encyclopedia of Type Strains, Phase III (KMG-III): the genomes of soil and plant-associated and newly described type strains.</title>
        <authorList>
            <person name="Whitman W."/>
        </authorList>
    </citation>
    <scope>NUCLEOTIDE SEQUENCE [LARGE SCALE GENOMIC DNA]</scope>
    <source>
        <strain evidence="8 9">CECT 8236</strain>
    </source>
</reference>
<comment type="similarity">
    <text evidence="2">Belongs to the cytochrome ubiquinol oxidase subunit 2 family.</text>
</comment>